<dbReference type="SUPFAM" id="SSF51905">
    <property type="entry name" value="FAD/NAD(P)-binding domain"/>
    <property type="match status" value="1"/>
</dbReference>
<evidence type="ECO:0000256" key="2">
    <source>
        <dbReference type="ARBA" id="ARBA00038825"/>
    </source>
</evidence>
<proteinExistence type="predicted"/>
<evidence type="ECO:0000313" key="6">
    <source>
        <dbReference type="Proteomes" id="UP001330812"/>
    </source>
</evidence>
<evidence type="ECO:0000259" key="4">
    <source>
        <dbReference type="Pfam" id="PF01593"/>
    </source>
</evidence>
<comment type="subunit">
    <text evidence="2">Interacts with COX5B; this interaction may contribute to localize PYROXD2 to the inner face of the inner mitochondrial membrane.</text>
</comment>
<keyword evidence="6" id="KW-1185">Reference proteome</keyword>
<comment type="function">
    <text evidence="1">Probable oxidoreductase that may play a role as regulator of mitochondrial function.</text>
</comment>
<protein>
    <recommendedName>
        <fullName evidence="3">Pyridine nucleotide-disulfide oxidoreductase domain-containing protein 2</fullName>
    </recommendedName>
</protein>
<dbReference type="RefSeq" id="WP_326835521.1">
    <property type="nucleotide sequence ID" value="NZ_CP142149.1"/>
</dbReference>
<sequence length="552" mass="58147">MSDAIVVGSGINGLVAAAELAGAGWSVTLVEREERLGGFIASGERTLPGYVHDTFSSWHPLFVSGGAYAQLGEELHRHGLVYRNTDGPLVASIADDGRAVVAHRDPERTAEQFGHAEDRGRYLKALQDFLDQAGPVGGLMGAELRSPAMLRHAGGLARGLGRAGTERWLRDLVTSGRSWCAREFTGTEVDQLWVPWLLHAGLAPDQASGGFLVPVLAATLHGFGPPVVEGGAGRFVEAFRSLLAERGVEIRTGAPVERILVDNGRATGVVAGGETLRARRAVVASVTPTALYGELLPAGSVPAQVTDEARRFRYGRAELQIHVALSAPPHWRDERLREIPLVHVSDGSAGTGIACAEAEAGLLPARPTIVVGQQYLLDPSRVPAGAASLWLQLQETPFAPRGDAAGELDTSAGWNPALAQAYASRVLDRIARHAPGLRDSVLAVDVITPPDLTAANPNAVAGDPYGGAAELDQSFHWRPLPSAAHHRTPVPGLWHIGASTHPGAGLGGGSGHLVAQSLLTPSRFESTKTAVASWLRGSSQLPPRRGTPRPQV</sequence>
<accession>A0ABZ1IE20</accession>
<dbReference type="PANTHER" id="PTHR10668">
    <property type="entry name" value="PHYTOENE DEHYDROGENASE"/>
    <property type="match status" value="1"/>
</dbReference>
<evidence type="ECO:0000313" key="5">
    <source>
        <dbReference type="EMBL" id="WSE32714.1"/>
    </source>
</evidence>
<name>A0ABZ1IE20_9PSEU</name>
<dbReference type="InterPro" id="IPR036188">
    <property type="entry name" value="FAD/NAD-bd_sf"/>
</dbReference>
<dbReference type="InterPro" id="IPR002937">
    <property type="entry name" value="Amino_oxidase"/>
</dbReference>
<evidence type="ECO:0000256" key="3">
    <source>
        <dbReference type="ARBA" id="ARBA00040298"/>
    </source>
</evidence>
<dbReference type="EMBL" id="CP142149">
    <property type="protein sequence ID" value="WSE32714.1"/>
    <property type="molecule type" value="Genomic_DNA"/>
</dbReference>
<gene>
    <name evidence="5" type="ORF">VSH64_11435</name>
</gene>
<dbReference type="Proteomes" id="UP001330812">
    <property type="component" value="Chromosome"/>
</dbReference>
<feature type="domain" description="Amine oxidase" evidence="4">
    <location>
        <begin position="13"/>
        <end position="408"/>
    </location>
</feature>
<dbReference type="PANTHER" id="PTHR10668:SF105">
    <property type="entry name" value="DEHYDROGENASE-RELATED"/>
    <property type="match status" value="1"/>
</dbReference>
<evidence type="ECO:0000256" key="1">
    <source>
        <dbReference type="ARBA" id="ARBA00037217"/>
    </source>
</evidence>
<dbReference type="Pfam" id="PF01593">
    <property type="entry name" value="Amino_oxidase"/>
    <property type="match status" value="1"/>
</dbReference>
<dbReference type="Gene3D" id="3.50.50.60">
    <property type="entry name" value="FAD/NAD(P)-binding domain"/>
    <property type="match status" value="2"/>
</dbReference>
<organism evidence="5 6">
    <name type="scientific">Amycolatopsis rhabdoformis</name>
    <dbReference type="NCBI Taxonomy" id="1448059"/>
    <lineage>
        <taxon>Bacteria</taxon>
        <taxon>Bacillati</taxon>
        <taxon>Actinomycetota</taxon>
        <taxon>Actinomycetes</taxon>
        <taxon>Pseudonocardiales</taxon>
        <taxon>Pseudonocardiaceae</taxon>
        <taxon>Amycolatopsis</taxon>
    </lineage>
</organism>
<reference evidence="5 6" key="1">
    <citation type="journal article" date="2015" name="Int. J. Syst. Evol. Microbiol.">
        <title>Amycolatopsis rhabdoformis sp. nov., an actinomycete isolated from a tropical forest soil.</title>
        <authorList>
            <person name="Souza W.R."/>
            <person name="Silva R.E."/>
            <person name="Goodfellow M."/>
            <person name="Busarakam K."/>
            <person name="Figueiro F.S."/>
            <person name="Ferreira D."/>
            <person name="Rodrigues-Filho E."/>
            <person name="Moraes L.A.B."/>
            <person name="Zucchi T.D."/>
        </authorList>
    </citation>
    <scope>NUCLEOTIDE SEQUENCE [LARGE SCALE GENOMIC DNA]</scope>
    <source>
        <strain evidence="5 6">NCIMB 14900</strain>
    </source>
</reference>